<evidence type="ECO:0000313" key="3">
    <source>
        <dbReference type="Proteomes" id="UP000215455"/>
    </source>
</evidence>
<reference evidence="2 3" key="1">
    <citation type="submission" date="2017-06" db="EMBL/GenBank/DDBJ databases">
        <authorList>
            <person name="Furmanczyk E.M."/>
        </authorList>
    </citation>
    <scope>NUCLEOTIDE SEQUENCE [LARGE SCALE GENOMIC DNA]</scope>
    <source>
        <strain evidence="2 3">DSM 16611</strain>
    </source>
</reference>
<organism evidence="2 3">
    <name type="scientific">Pseudomonas umsongensis</name>
    <dbReference type="NCBI Taxonomy" id="198618"/>
    <lineage>
        <taxon>Bacteria</taxon>
        <taxon>Pseudomonadati</taxon>
        <taxon>Pseudomonadota</taxon>
        <taxon>Gammaproteobacteria</taxon>
        <taxon>Pseudomonadales</taxon>
        <taxon>Pseudomonadaceae</taxon>
        <taxon>Pseudomonas</taxon>
    </lineage>
</organism>
<protein>
    <submittedName>
        <fullName evidence="2">Acyl carrier protein</fullName>
    </submittedName>
</protein>
<feature type="domain" description="Carrier" evidence="1">
    <location>
        <begin position="2"/>
        <end position="79"/>
    </location>
</feature>
<dbReference type="Proteomes" id="UP000215455">
    <property type="component" value="Unassembled WGS sequence"/>
</dbReference>
<dbReference type="InterPro" id="IPR009081">
    <property type="entry name" value="PP-bd_ACP"/>
</dbReference>
<dbReference type="RefSeq" id="WP_033044595.1">
    <property type="nucleotide sequence ID" value="NZ_LT629767.1"/>
</dbReference>
<name>A0ABX4DZG7_9PSED</name>
<proteinExistence type="predicted"/>
<sequence length="86" mass="9606">MITEEAILEKVMEIIEPFAPSGMVIKPNSDLTGDLGMESIKVMDMLWVLEDELKMSIPLNILMDVHTPDQLAHAILTLTERKNGTV</sequence>
<dbReference type="EMBL" id="NIWU01000001">
    <property type="protein sequence ID" value="OXR34784.1"/>
    <property type="molecule type" value="Genomic_DNA"/>
</dbReference>
<evidence type="ECO:0000313" key="2">
    <source>
        <dbReference type="EMBL" id="OXR34784.1"/>
    </source>
</evidence>
<dbReference type="Gene3D" id="1.10.1200.10">
    <property type="entry name" value="ACP-like"/>
    <property type="match status" value="1"/>
</dbReference>
<evidence type="ECO:0000259" key="1">
    <source>
        <dbReference type="PROSITE" id="PS50075"/>
    </source>
</evidence>
<dbReference type="PROSITE" id="PS50075">
    <property type="entry name" value="CARRIER"/>
    <property type="match status" value="1"/>
</dbReference>
<dbReference type="Pfam" id="PF00550">
    <property type="entry name" value="PP-binding"/>
    <property type="match status" value="1"/>
</dbReference>
<dbReference type="SUPFAM" id="SSF47336">
    <property type="entry name" value="ACP-like"/>
    <property type="match status" value="1"/>
</dbReference>
<gene>
    <name evidence="2" type="ORF">PSUM_02515</name>
</gene>
<comment type="caution">
    <text evidence="2">The sequence shown here is derived from an EMBL/GenBank/DDBJ whole genome shotgun (WGS) entry which is preliminary data.</text>
</comment>
<keyword evidence="3" id="KW-1185">Reference proteome</keyword>
<dbReference type="InterPro" id="IPR036736">
    <property type="entry name" value="ACP-like_sf"/>
</dbReference>
<accession>A0ABX4DZG7</accession>